<keyword evidence="1" id="KW-0812">Transmembrane</keyword>
<evidence type="ECO:0000313" key="3">
    <source>
        <dbReference type="Proteomes" id="UP000826300"/>
    </source>
</evidence>
<dbReference type="RefSeq" id="WP_220662131.1">
    <property type="nucleotide sequence ID" value="NZ_CP069370.1"/>
</dbReference>
<feature type="transmembrane region" description="Helical" evidence="1">
    <location>
        <begin position="57"/>
        <end position="80"/>
    </location>
</feature>
<dbReference type="AlphaFoldDB" id="A0A8G0ZWE2"/>
<sequence length="152" mass="15520">MNPSAVTGPARPEIVKGAVLSGVINAVVNGAIQAWLLRGSEVIPLSVDGISAGTHTVLGSAVPLAVSLAMILTAVAHLTVKGPKKPFFPTTLWLVVKHGLFAFGALVAGAVVWQRLFGTVEVGLVTAVILLGVIAGGVSAMVNYMTISEIVE</sequence>
<keyword evidence="3" id="KW-1185">Reference proteome</keyword>
<dbReference type="Proteomes" id="UP000826300">
    <property type="component" value="Chromosome"/>
</dbReference>
<protein>
    <submittedName>
        <fullName evidence="2">Uncharacterized protein</fullName>
    </submittedName>
</protein>
<evidence type="ECO:0000313" key="2">
    <source>
        <dbReference type="EMBL" id="QYZ69915.1"/>
    </source>
</evidence>
<feature type="transmembrane region" description="Helical" evidence="1">
    <location>
        <begin position="125"/>
        <end position="147"/>
    </location>
</feature>
<name>A0A8G0ZWE2_9RHOB</name>
<feature type="transmembrane region" description="Helical" evidence="1">
    <location>
        <begin position="92"/>
        <end position="113"/>
    </location>
</feature>
<reference evidence="2" key="1">
    <citation type="submission" date="2021-02" db="EMBL/GenBank/DDBJ databases">
        <title>Rhodobacter shimadae sp. nov., an aerobic anoxygenic phototrophic bacterium isolated from a hot spring.</title>
        <authorList>
            <person name="Muramatsu S."/>
            <person name="Haruta S."/>
            <person name="Hirose S."/>
            <person name="Hanada S."/>
        </authorList>
    </citation>
    <scope>NUCLEOTIDE SEQUENCE</scope>
    <source>
        <strain evidence="2">N10</strain>
    </source>
</reference>
<proteinExistence type="predicted"/>
<keyword evidence="1" id="KW-1133">Transmembrane helix</keyword>
<accession>A0A8G0ZWE2</accession>
<dbReference type="KEGG" id="nsm:JO391_19880"/>
<gene>
    <name evidence="2" type="ORF">JO391_19880</name>
</gene>
<evidence type="ECO:0000256" key="1">
    <source>
        <dbReference type="SAM" id="Phobius"/>
    </source>
</evidence>
<feature type="transmembrane region" description="Helical" evidence="1">
    <location>
        <begin position="18"/>
        <end position="37"/>
    </location>
</feature>
<keyword evidence="1" id="KW-0472">Membrane</keyword>
<dbReference type="EMBL" id="CP069370">
    <property type="protein sequence ID" value="QYZ69915.1"/>
    <property type="molecule type" value="Genomic_DNA"/>
</dbReference>
<organism evidence="2 3">
    <name type="scientific">Neotabrizicola shimadae</name>
    <dbReference type="NCBI Taxonomy" id="2807096"/>
    <lineage>
        <taxon>Bacteria</taxon>
        <taxon>Pseudomonadati</taxon>
        <taxon>Pseudomonadota</taxon>
        <taxon>Alphaproteobacteria</taxon>
        <taxon>Rhodobacterales</taxon>
        <taxon>Paracoccaceae</taxon>
        <taxon>Neotabrizicola</taxon>
    </lineage>
</organism>